<evidence type="ECO:0000313" key="1">
    <source>
        <dbReference type="Proteomes" id="UP000887581"/>
    </source>
</evidence>
<keyword evidence="1" id="KW-1185">Reference proteome</keyword>
<evidence type="ECO:0000313" key="2">
    <source>
        <dbReference type="WBParaSite" id="sdigi.contig226.g6360.t1"/>
    </source>
</evidence>
<sequence>MAAECEEVTDKHGRVQKAKRAASLSATVSAPAAVLRALQLIHQLQMYSFFSAAEEPKQNPFIHSALIH</sequence>
<dbReference type="Proteomes" id="UP000887581">
    <property type="component" value="Unplaced"/>
</dbReference>
<dbReference type="WBParaSite" id="sdigi.contig226.g6360.t1">
    <property type="protein sequence ID" value="sdigi.contig226.g6360.t1"/>
    <property type="gene ID" value="sdigi.contig226.g6360"/>
</dbReference>
<dbReference type="AlphaFoldDB" id="A0A915PKJ6"/>
<proteinExistence type="predicted"/>
<protein>
    <submittedName>
        <fullName evidence="2">Uncharacterized protein</fullName>
    </submittedName>
</protein>
<name>A0A915PKJ6_9BILA</name>
<reference evidence="2" key="1">
    <citation type="submission" date="2022-11" db="UniProtKB">
        <authorList>
            <consortium name="WormBaseParasite"/>
        </authorList>
    </citation>
    <scope>IDENTIFICATION</scope>
</reference>
<organism evidence="1 2">
    <name type="scientific">Setaria digitata</name>
    <dbReference type="NCBI Taxonomy" id="48799"/>
    <lineage>
        <taxon>Eukaryota</taxon>
        <taxon>Metazoa</taxon>
        <taxon>Ecdysozoa</taxon>
        <taxon>Nematoda</taxon>
        <taxon>Chromadorea</taxon>
        <taxon>Rhabditida</taxon>
        <taxon>Spirurina</taxon>
        <taxon>Spiruromorpha</taxon>
        <taxon>Filarioidea</taxon>
        <taxon>Setariidae</taxon>
        <taxon>Setaria</taxon>
    </lineage>
</organism>
<accession>A0A915PKJ6</accession>